<evidence type="ECO:0000256" key="5">
    <source>
        <dbReference type="ARBA" id="ARBA00037678"/>
    </source>
</evidence>
<comment type="pathway">
    <text evidence="6">Metabolic intermediate biosynthesis; 2-deoxystreptamine biosynthesis; 2-deoxystreptamine from D-glucose 6-phosphate: step 3/4.</text>
</comment>
<protein>
    <recommendedName>
        <fullName evidence="9">2-deoxy-scyllo-inosamine dehydrogenase</fullName>
        <ecNumber evidence="8">1.1.1.329</ecNumber>
    </recommendedName>
</protein>
<dbReference type="PANTHER" id="PTHR43401:SF5">
    <property type="entry name" value="ALCOHOL DEHYDROGENASE-RELATED"/>
    <property type="match status" value="1"/>
</dbReference>
<evidence type="ECO:0000256" key="6">
    <source>
        <dbReference type="ARBA" id="ARBA00037908"/>
    </source>
</evidence>
<organism evidence="15 16">
    <name type="scientific">Kitasatospora misakiensis</name>
    <dbReference type="NCBI Taxonomy" id="67330"/>
    <lineage>
        <taxon>Bacteria</taxon>
        <taxon>Bacillati</taxon>
        <taxon>Actinomycetota</taxon>
        <taxon>Actinomycetes</taxon>
        <taxon>Kitasatosporales</taxon>
        <taxon>Streptomycetaceae</taxon>
        <taxon>Kitasatospora</taxon>
    </lineage>
</organism>
<dbReference type="InterPro" id="IPR020843">
    <property type="entry name" value="ER"/>
</dbReference>
<comment type="similarity">
    <text evidence="7">Belongs to the zinc-containing alcohol dehydrogenase family. DOIA dehydrogenase subfamily.</text>
</comment>
<dbReference type="SUPFAM" id="SSF50129">
    <property type="entry name" value="GroES-like"/>
    <property type="match status" value="1"/>
</dbReference>
<evidence type="ECO:0000256" key="2">
    <source>
        <dbReference type="ARBA" id="ARBA00022723"/>
    </source>
</evidence>
<dbReference type="InterPro" id="IPR011032">
    <property type="entry name" value="GroES-like_sf"/>
</dbReference>
<name>A0ABW0WVM7_9ACTN</name>
<dbReference type="InterPro" id="IPR050129">
    <property type="entry name" value="Zn_alcohol_dh"/>
</dbReference>
<comment type="catalytic activity">
    <reaction evidence="11">
        <text>2-deoxy-scyllo-inosamine + NADP(+) = 3-amino-2,3-dideoxy-scyllo-inosose + NADPH + H(+)</text>
        <dbReference type="Rhea" id="RHEA:33879"/>
        <dbReference type="ChEBI" id="CHEBI:15378"/>
        <dbReference type="ChEBI" id="CHEBI:57783"/>
        <dbReference type="ChEBI" id="CHEBI:58349"/>
        <dbReference type="ChEBI" id="CHEBI:65002"/>
        <dbReference type="ChEBI" id="CHEBI:65003"/>
        <dbReference type="EC" id="1.1.1.329"/>
    </reaction>
</comment>
<evidence type="ECO:0000256" key="13">
    <source>
        <dbReference type="SAM" id="MobiDB-lite"/>
    </source>
</evidence>
<evidence type="ECO:0000313" key="16">
    <source>
        <dbReference type="Proteomes" id="UP001595975"/>
    </source>
</evidence>
<dbReference type="InterPro" id="IPR002328">
    <property type="entry name" value="ADH_Zn_CS"/>
</dbReference>
<dbReference type="Gene3D" id="3.90.180.10">
    <property type="entry name" value="Medium-chain alcohol dehydrogenases, catalytic domain"/>
    <property type="match status" value="1"/>
</dbReference>
<dbReference type="EMBL" id="JBHSOF010000003">
    <property type="protein sequence ID" value="MFC5662190.1"/>
    <property type="molecule type" value="Genomic_DNA"/>
</dbReference>
<dbReference type="Gene3D" id="3.40.50.720">
    <property type="entry name" value="NAD(P)-binding Rossmann-like Domain"/>
    <property type="match status" value="1"/>
</dbReference>
<feature type="domain" description="Enoyl reductase (ER)" evidence="14">
    <location>
        <begin position="45"/>
        <end position="374"/>
    </location>
</feature>
<comment type="cofactor">
    <cofactor evidence="1 12">
        <name>Zn(2+)</name>
        <dbReference type="ChEBI" id="CHEBI:29105"/>
    </cofactor>
</comment>
<evidence type="ECO:0000256" key="3">
    <source>
        <dbReference type="ARBA" id="ARBA00022833"/>
    </source>
</evidence>
<dbReference type="PROSITE" id="PS00059">
    <property type="entry name" value="ADH_ZINC"/>
    <property type="match status" value="1"/>
</dbReference>
<proteinExistence type="inferred from homology"/>
<evidence type="ECO:0000313" key="15">
    <source>
        <dbReference type="EMBL" id="MFC5662190.1"/>
    </source>
</evidence>
<evidence type="ECO:0000256" key="9">
    <source>
        <dbReference type="ARBA" id="ARBA00039387"/>
    </source>
</evidence>
<evidence type="ECO:0000256" key="1">
    <source>
        <dbReference type="ARBA" id="ARBA00001947"/>
    </source>
</evidence>
<evidence type="ECO:0000256" key="10">
    <source>
        <dbReference type="ARBA" id="ARBA00048685"/>
    </source>
</evidence>
<keyword evidence="2 12" id="KW-0479">Metal-binding</keyword>
<accession>A0ABW0WVM7</accession>
<evidence type="ECO:0000256" key="4">
    <source>
        <dbReference type="ARBA" id="ARBA00023002"/>
    </source>
</evidence>
<dbReference type="SMART" id="SM00829">
    <property type="entry name" value="PKS_ER"/>
    <property type="match status" value="1"/>
</dbReference>
<reference evidence="16" key="1">
    <citation type="journal article" date="2019" name="Int. J. Syst. Evol. Microbiol.">
        <title>The Global Catalogue of Microorganisms (GCM) 10K type strain sequencing project: providing services to taxonomists for standard genome sequencing and annotation.</title>
        <authorList>
            <consortium name="The Broad Institute Genomics Platform"/>
            <consortium name="The Broad Institute Genome Sequencing Center for Infectious Disease"/>
            <person name="Wu L."/>
            <person name="Ma J."/>
        </authorList>
    </citation>
    <scope>NUCLEOTIDE SEQUENCE [LARGE SCALE GENOMIC DNA]</scope>
    <source>
        <strain evidence="16">CGMCC 4.1437</strain>
    </source>
</reference>
<comment type="catalytic activity">
    <reaction evidence="10">
        <text>2-deoxy-scyllo-inosamine + NAD(+) = 3-amino-2,3-dideoxy-scyllo-inosose + NADH + H(+)</text>
        <dbReference type="Rhea" id="RHEA:33883"/>
        <dbReference type="ChEBI" id="CHEBI:15378"/>
        <dbReference type="ChEBI" id="CHEBI:57540"/>
        <dbReference type="ChEBI" id="CHEBI:57945"/>
        <dbReference type="ChEBI" id="CHEBI:65002"/>
        <dbReference type="ChEBI" id="CHEBI:65003"/>
        <dbReference type="EC" id="1.1.1.329"/>
    </reaction>
</comment>
<dbReference type="SUPFAM" id="SSF51735">
    <property type="entry name" value="NAD(P)-binding Rossmann-fold domains"/>
    <property type="match status" value="1"/>
</dbReference>
<evidence type="ECO:0000256" key="8">
    <source>
        <dbReference type="ARBA" id="ARBA00039102"/>
    </source>
</evidence>
<keyword evidence="16" id="KW-1185">Reference proteome</keyword>
<dbReference type="InterPro" id="IPR013154">
    <property type="entry name" value="ADH-like_N"/>
</dbReference>
<dbReference type="Pfam" id="PF08240">
    <property type="entry name" value="ADH_N"/>
    <property type="match status" value="1"/>
</dbReference>
<keyword evidence="3 12" id="KW-0862">Zinc</keyword>
<dbReference type="InterPro" id="IPR013149">
    <property type="entry name" value="ADH-like_C"/>
</dbReference>
<dbReference type="PANTHER" id="PTHR43401">
    <property type="entry name" value="L-THREONINE 3-DEHYDROGENASE"/>
    <property type="match status" value="1"/>
</dbReference>
<gene>
    <name evidence="15" type="ORF">ACFP3U_04240</name>
</gene>
<comment type="caution">
    <text evidence="15">The sequence shown here is derived from an EMBL/GenBank/DDBJ whole genome shotgun (WGS) entry which is preliminary data.</text>
</comment>
<feature type="compositionally biased region" description="Pro residues" evidence="13">
    <location>
        <begin position="382"/>
        <end position="394"/>
    </location>
</feature>
<comment type="function">
    <text evidence="5">Catalyzes the oxidation of 2-deoxy-scyllo-inosamine (DOIA) with NAD(+) or NADP(+), forming 3-amino-2,3-dideoxy-scyllo-inosose (amino-DOI).</text>
</comment>
<sequence>MTGPAESVAQAPATPAGADRTPPRGTTVAHDTTTAHDTMTALRFEAPHRIVLARVPRPAPPGPDEVTVRTSLVGLCGTDLELLHGTAAYLRDGRAGYPLVPGHEWCGTVVEVGGAVTEFTAGDRVVGHTMVHCGLCRMCRRGRRPLCERLTEVGLYGRPGAAAQYVVLPERSLSRIPDQVPDLAAVLTEPAVTVVAGLERARCRIGDRVVVLGTGTIGLLAVQLAARMGASVDAVGIDPAGRRLAVRCGARRALSPEQARATRSAAYSLAVEAAGAAEAFTLGLDLLEPGGRLAVIGVAGRPCPDFVPGQLALRGLEVIGVRHGLDHYDRALRLFRDGVLAAESLIAAVLPPSAAPEAFRMLAGGRSGPPKVLLDFGQADGPPAPLTPPAPPAPGSSVPQAPVIPNPTAEGGLA</sequence>
<dbReference type="InterPro" id="IPR036291">
    <property type="entry name" value="NAD(P)-bd_dom_sf"/>
</dbReference>
<dbReference type="Pfam" id="PF00107">
    <property type="entry name" value="ADH_zinc_N"/>
    <property type="match status" value="1"/>
</dbReference>
<keyword evidence="4" id="KW-0560">Oxidoreductase</keyword>
<dbReference type="RefSeq" id="WP_380223789.1">
    <property type="nucleotide sequence ID" value="NZ_JBHSOF010000003.1"/>
</dbReference>
<evidence type="ECO:0000256" key="12">
    <source>
        <dbReference type="RuleBase" id="RU361277"/>
    </source>
</evidence>
<evidence type="ECO:0000256" key="11">
    <source>
        <dbReference type="ARBA" id="ARBA00049085"/>
    </source>
</evidence>
<feature type="region of interest" description="Disordered" evidence="13">
    <location>
        <begin position="1"/>
        <end position="35"/>
    </location>
</feature>
<dbReference type="EC" id="1.1.1.329" evidence="8"/>
<feature type="compositionally biased region" description="Low complexity" evidence="13">
    <location>
        <begin position="26"/>
        <end position="35"/>
    </location>
</feature>
<feature type="region of interest" description="Disordered" evidence="13">
    <location>
        <begin position="372"/>
        <end position="414"/>
    </location>
</feature>
<evidence type="ECO:0000259" key="14">
    <source>
        <dbReference type="SMART" id="SM00829"/>
    </source>
</evidence>
<evidence type="ECO:0000256" key="7">
    <source>
        <dbReference type="ARBA" id="ARBA00038004"/>
    </source>
</evidence>
<dbReference type="Proteomes" id="UP001595975">
    <property type="component" value="Unassembled WGS sequence"/>
</dbReference>